<dbReference type="PROSITE" id="PS51257">
    <property type="entry name" value="PROKAR_LIPOPROTEIN"/>
    <property type="match status" value="1"/>
</dbReference>
<evidence type="ECO:0008006" key="3">
    <source>
        <dbReference type="Google" id="ProtNLM"/>
    </source>
</evidence>
<proteinExistence type="predicted"/>
<dbReference type="InterPro" id="IPR013211">
    <property type="entry name" value="LVIVD"/>
</dbReference>
<dbReference type="InterPro" id="IPR015943">
    <property type="entry name" value="WD40/YVTN_repeat-like_dom_sf"/>
</dbReference>
<keyword evidence="2" id="KW-1185">Reference proteome</keyword>
<dbReference type="Gene3D" id="2.130.10.10">
    <property type="entry name" value="YVTN repeat-like/Quinoprotein amine dehydrogenase"/>
    <property type="match status" value="1"/>
</dbReference>
<reference evidence="1 2" key="1">
    <citation type="submission" date="2024-06" db="EMBL/GenBank/DDBJ databases">
        <title>Chitinophaga defluvii sp. nov., isolated from municipal sewage.</title>
        <authorList>
            <person name="Zhang L."/>
        </authorList>
    </citation>
    <scope>NUCLEOTIDE SEQUENCE [LARGE SCALE GENOMIC DNA]</scope>
    <source>
        <strain evidence="1 2">H8</strain>
    </source>
</reference>
<organism evidence="1 2">
    <name type="scientific">Chitinophaga defluvii</name>
    <dbReference type="NCBI Taxonomy" id="3163343"/>
    <lineage>
        <taxon>Bacteria</taxon>
        <taxon>Pseudomonadati</taxon>
        <taxon>Bacteroidota</taxon>
        <taxon>Chitinophagia</taxon>
        <taxon>Chitinophagales</taxon>
        <taxon>Chitinophagaceae</taxon>
        <taxon>Chitinophaga</taxon>
    </lineage>
</organism>
<sequence length="547" mass="58040">MKRISYTLLSLSVVLAFTSCSKKDTSSVNKDPHQVEINTDATELTKRITTQGEGIGVVSIMPVDNAGGRSSAVSESSLKYPMELIAEVAPPMYEGRALRATHVDINGKYAYVSYNREGEVYLGGINVFDISEVTTPRLVAEAIFPNTDISAVVFNNNRLYFSGATSMDQDATLKSPGIAGYIEVVNGIPASNYKYASIQGQVATDIALANNKLYVASGSTGGLTILDPVSLQQEQYIVSKDLRAVAANSNKVATLSGETGIYLYDPQTLAQLANITTHQDIAESKRTIDFNNNYLLVAAGRKGIQYYNLANNSLAGELPLPSTAPSGTDINEYVTNAVSVNNGLFLAANGAAGLYACNETSSHGLELLGAINLDGSSNYVKIKDDYIFVATGKGGLKIIKLTRPATNNGCDNLPAYTGDANLNVNSGQKLSYSGSVALQHVNVNASLFYCGSMTVQNHCNINSTGKFEFHGTLAIGQYGKSSGLTINNNASLDIEGALIVYGDLTLNNGAKLNFIGNGASVTIYGKVTKGNNVTITGNYTDAFNKLK</sequence>
<evidence type="ECO:0000313" key="2">
    <source>
        <dbReference type="Proteomes" id="UP001549749"/>
    </source>
</evidence>
<dbReference type="Pfam" id="PF08309">
    <property type="entry name" value="LVIVD"/>
    <property type="match status" value="2"/>
</dbReference>
<accession>A0ABV2T553</accession>
<dbReference type="SUPFAM" id="SSF69322">
    <property type="entry name" value="Tricorn protease domain 2"/>
    <property type="match status" value="1"/>
</dbReference>
<evidence type="ECO:0000313" key="1">
    <source>
        <dbReference type="EMBL" id="MET6997264.1"/>
    </source>
</evidence>
<dbReference type="Proteomes" id="UP001549749">
    <property type="component" value="Unassembled WGS sequence"/>
</dbReference>
<dbReference type="EMBL" id="JBEXAC010000001">
    <property type="protein sequence ID" value="MET6997264.1"/>
    <property type="molecule type" value="Genomic_DNA"/>
</dbReference>
<comment type="caution">
    <text evidence="1">The sequence shown here is derived from an EMBL/GenBank/DDBJ whole genome shotgun (WGS) entry which is preliminary data.</text>
</comment>
<protein>
    <recommendedName>
        <fullName evidence="3">LVIVD repeat-containing protein</fullName>
    </recommendedName>
</protein>
<name>A0ABV2T553_9BACT</name>
<gene>
    <name evidence="1" type="ORF">ABR189_07775</name>
</gene>
<dbReference type="RefSeq" id="WP_354659903.1">
    <property type="nucleotide sequence ID" value="NZ_JBEXAC010000001.1"/>
</dbReference>